<keyword evidence="3" id="KW-0238">DNA-binding</keyword>
<reference evidence="6 7" key="1">
    <citation type="submission" date="2011-04" db="EMBL/GenBank/DDBJ databases">
        <title>Complete sequence of Pseudomonas fulva 12-X.</title>
        <authorList>
            <consortium name="US DOE Joint Genome Institute"/>
            <person name="Lucas S."/>
            <person name="Han J."/>
            <person name="Lapidus A."/>
            <person name="Cheng J.-F."/>
            <person name="Goodwin L."/>
            <person name="Pitluck S."/>
            <person name="Peters L."/>
            <person name="Mikhailova N."/>
            <person name="Pagani I."/>
            <person name="Davenport K."/>
            <person name="Han C."/>
            <person name="Tapia R."/>
            <person name="Land M."/>
            <person name="Hauser L."/>
            <person name="Kyrpides N."/>
            <person name="Ivanova N."/>
            <person name="Pagani I."/>
            <person name="Lcollab F.I."/>
            <person name="Woyke T."/>
        </authorList>
    </citation>
    <scope>NUCLEOTIDE SEQUENCE [LARGE SCALE GENOMIC DNA]</scope>
    <source>
        <strain evidence="7">12-X</strain>
    </source>
</reference>
<dbReference type="GO" id="GO:0006351">
    <property type="term" value="P:DNA-templated transcription"/>
    <property type="evidence" value="ECO:0007669"/>
    <property type="project" value="TreeGrafter"/>
</dbReference>
<dbReference type="Pfam" id="PF00126">
    <property type="entry name" value="HTH_1"/>
    <property type="match status" value="1"/>
</dbReference>
<comment type="similarity">
    <text evidence="1">Belongs to the LysR transcriptional regulatory family.</text>
</comment>
<dbReference type="EMBL" id="CP002727">
    <property type="protein sequence ID" value="AEF21069.1"/>
    <property type="molecule type" value="Genomic_DNA"/>
</dbReference>
<evidence type="ECO:0000313" key="6">
    <source>
        <dbReference type="EMBL" id="AEF21069.1"/>
    </source>
</evidence>
<dbReference type="STRING" id="743720.Psefu_1091"/>
<keyword evidence="4" id="KW-0804">Transcription</keyword>
<dbReference type="SUPFAM" id="SSF46785">
    <property type="entry name" value="Winged helix' DNA-binding domain"/>
    <property type="match status" value="1"/>
</dbReference>
<evidence type="ECO:0000256" key="3">
    <source>
        <dbReference type="ARBA" id="ARBA00023125"/>
    </source>
</evidence>
<dbReference type="eggNOG" id="COG0583">
    <property type="taxonomic scope" value="Bacteria"/>
</dbReference>
<dbReference type="PANTHER" id="PTHR30537">
    <property type="entry name" value="HTH-TYPE TRANSCRIPTIONAL REGULATOR"/>
    <property type="match status" value="1"/>
</dbReference>
<dbReference type="InterPro" id="IPR058163">
    <property type="entry name" value="LysR-type_TF_proteobact-type"/>
</dbReference>
<evidence type="ECO:0000313" key="7">
    <source>
        <dbReference type="Proteomes" id="UP000000686"/>
    </source>
</evidence>
<protein>
    <submittedName>
        <fullName evidence="6">Transcriptional regulator, LysR family</fullName>
    </submittedName>
</protein>
<dbReference type="HOGENOM" id="CLU_039613_16_4_6"/>
<dbReference type="InterPro" id="IPR036388">
    <property type="entry name" value="WH-like_DNA-bd_sf"/>
</dbReference>
<keyword evidence="2" id="KW-0805">Transcription regulation</keyword>
<dbReference type="InterPro" id="IPR000847">
    <property type="entry name" value="LysR_HTH_N"/>
</dbReference>
<dbReference type="Proteomes" id="UP000000686">
    <property type="component" value="Chromosome"/>
</dbReference>
<dbReference type="FunFam" id="3.40.190.290:FF:000001">
    <property type="entry name" value="Transcriptional regulator, LysR family"/>
    <property type="match status" value="1"/>
</dbReference>
<dbReference type="InterPro" id="IPR005119">
    <property type="entry name" value="LysR_subst-bd"/>
</dbReference>
<dbReference type="SUPFAM" id="SSF53850">
    <property type="entry name" value="Periplasmic binding protein-like II"/>
    <property type="match status" value="1"/>
</dbReference>
<dbReference type="Pfam" id="PF03466">
    <property type="entry name" value="LysR_substrate"/>
    <property type="match status" value="1"/>
</dbReference>
<dbReference type="Gene3D" id="3.40.190.290">
    <property type="match status" value="1"/>
</dbReference>
<proteinExistence type="inferred from homology"/>
<dbReference type="GO" id="GO:0003700">
    <property type="term" value="F:DNA-binding transcription factor activity"/>
    <property type="evidence" value="ECO:0007669"/>
    <property type="project" value="InterPro"/>
</dbReference>
<dbReference type="AlphaFoldDB" id="F6ABY9"/>
<dbReference type="InterPro" id="IPR036390">
    <property type="entry name" value="WH_DNA-bd_sf"/>
</dbReference>
<gene>
    <name evidence="6" type="ordered locus">Psefu_1091</name>
</gene>
<dbReference type="PROSITE" id="PS50931">
    <property type="entry name" value="HTH_LYSR"/>
    <property type="match status" value="1"/>
</dbReference>
<name>F6ABY9_PSEF1</name>
<evidence type="ECO:0000259" key="5">
    <source>
        <dbReference type="PROSITE" id="PS50931"/>
    </source>
</evidence>
<dbReference type="FunFam" id="1.10.10.10:FF:000001">
    <property type="entry name" value="LysR family transcriptional regulator"/>
    <property type="match status" value="1"/>
</dbReference>
<accession>F6ABY9</accession>
<dbReference type="Gene3D" id="1.10.10.10">
    <property type="entry name" value="Winged helix-like DNA-binding domain superfamily/Winged helix DNA-binding domain"/>
    <property type="match status" value="1"/>
</dbReference>
<organism evidence="6 7">
    <name type="scientific">Pseudomonas fulva (strain 12-X)</name>
    <dbReference type="NCBI Taxonomy" id="743720"/>
    <lineage>
        <taxon>Bacteria</taxon>
        <taxon>Pseudomonadati</taxon>
        <taxon>Pseudomonadota</taxon>
        <taxon>Gammaproteobacteria</taxon>
        <taxon>Pseudomonadales</taxon>
        <taxon>Pseudomonadaceae</taxon>
        <taxon>Pseudomonas</taxon>
    </lineage>
</organism>
<evidence type="ECO:0000256" key="1">
    <source>
        <dbReference type="ARBA" id="ARBA00009437"/>
    </source>
</evidence>
<feature type="domain" description="HTH lysR-type" evidence="5">
    <location>
        <begin position="9"/>
        <end position="66"/>
    </location>
</feature>
<keyword evidence="7" id="KW-1185">Reference proteome</keyword>
<sequence>MKSGKELSTSTDDLSFFHRVATHGSLTAVARELGLSLPAVSKRLSLLEQRLGVQLIRRTTRRLDLTPEGQLYLEGARPILRQLEELESALSNRQPLLRGKLNINASFGFGRRHVAPLLSTFAAEHPHLELSLQLSSQPLNTLDADIDIDIRIGEPPDSRLIAHHLLDNPRILCASPAYLARCGTPSTVADLAQHNCIVLRQYESDYAIWRFSRAGREYSQKVHGTLSSNDGEVAMRLALDGHGLILRSHWDAKEHLERGDLVALLPEYHPPHANIYAVYQQRRHVPQRISEFTRFLTQALAERFR</sequence>
<dbReference type="PANTHER" id="PTHR30537:SF5">
    <property type="entry name" value="HTH-TYPE TRANSCRIPTIONAL ACTIVATOR TTDR-RELATED"/>
    <property type="match status" value="1"/>
</dbReference>
<dbReference type="GO" id="GO:0043565">
    <property type="term" value="F:sequence-specific DNA binding"/>
    <property type="evidence" value="ECO:0007669"/>
    <property type="project" value="TreeGrafter"/>
</dbReference>
<evidence type="ECO:0000256" key="2">
    <source>
        <dbReference type="ARBA" id="ARBA00023015"/>
    </source>
</evidence>
<evidence type="ECO:0000256" key="4">
    <source>
        <dbReference type="ARBA" id="ARBA00023163"/>
    </source>
</evidence>
<dbReference type="KEGG" id="pfv:Psefu_1091"/>